<accession>A0A3S1E1W9</accession>
<protein>
    <submittedName>
        <fullName evidence="2">Zf-HC2 domain-containing protein</fullName>
    </submittedName>
</protein>
<feature type="transmembrane region" description="Helical" evidence="1">
    <location>
        <begin position="98"/>
        <end position="118"/>
    </location>
</feature>
<dbReference type="RefSeq" id="WP_127197765.1">
    <property type="nucleotide sequence ID" value="NZ_RZNX01000001.1"/>
</dbReference>
<comment type="caution">
    <text evidence="2">The sequence shown here is derived from an EMBL/GenBank/DDBJ whole genome shotgun (WGS) entry which is preliminary data.</text>
</comment>
<evidence type="ECO:0000313" key="3">
    <source>
        <dbReference type="Proteomes" id="UP000272464"/>
    </source>
</evidence>
<keyword evidence="1" id="KW-1133">Transmembrane helix</keyword>
<dbReference type="EMBL" id="RZNX01000001">
    <property type="protein sequence ID" value="RUT36070.1"/>
    <property type="molecule type" value="Genomic_DNA"/>
</dbReference>
<sequence>MNCSEAQEYFGLIWDLSEDDPRRKNLEWHILGCESCAAEYEIWKETQGIIHNLQMDIQPDQAERMNRAVMDRIYAESPWLAPAEPEARKTSYILKRRLAFWIAGFLAIFMCSLLYFMLPGSTEVSTPDVNNSGLLPIAIAGSDSVINADHVYDMPDVSRGIIDPLIVKMSPVYPEYWMLLSMLALGLALFSWRGLRRIRR</sequence>
<feature type="transmembrane region" description="Helical" evidence="1">
    <location>
        <begin position="176"/>
        <end position="195"/>
    </location>
</feature>
<dbReference type="OrthoDB" id="2679416at2"/>
<proteinExistence type="predicted"/>
<dbReference type="Proteomes" id="UP000272464">
    <property type="component" value="Unassembled WGS sequence"/>
</dbReference>
<gene>
    <name evidence="2" type="ORF">EJP77_03505</name>
</gene>
<evidence type="ECO:0000256" key="1">
    <source>
        <dbReference type="SAM" id="Phobius"/>
    </source>
</evidence>
<keyword evidence="1" id="KW-0472">Membrane</keyword>
<keyword evidence="1" id="KW-0812">Transmembrane</keyword>
<keyword evidence="3" id="KW-1185">Reference proteome</keyword>
<dbReference type="AlphaFoldDB" id="A0A3S1E1W9"/>
<name>A0A3S1E1W9_9BACL</name>
<reference evidence="2 3" key="1">
    <citation type="submission" date="2018-12" db="EMBL/GenBank/DDBJ databases">
        <authorList>
            <person name="Sun L."/>
            <person name="Chen Z."/>
        </authorList>
    </citation>
    <scope>NUCLEOTIDE SEQUENCE [LARGE SCALE GENOMIC DNA]</scope>
    <source>
        <strain evidence="2 3">3-5-3</strain>
    </source>
</reference>
<organism evidence="2 3">
    <name type="scientific">Paenibacillus zeisoli</name>
    <dbReference type="NCBI Taxonomy" id="2496267"/>
    <lineage>
        <taxon>Bacteria</taxon>
        <taxon>Bacillati</taxon>
        <taxon>Bacillota</taxon>
        <taxon>Bacilli</taxon>
        <taxon>Bacillales</taxon>
        <taxon>Paenibacillaceae</taxon>
        <taxon>Paenibacillus</taxon>
    </lineage>
</organism>
<evidence type="ECO:0000313" key="2">
    <source>
        <dbReference type="EMBL" id="RUT36070.1"/>
    </source>
</evidence>